<dbReference type="Pfam" id="PF03551">
    <property type="entry name" value="PadR"/>
    <property type="match status" value="1"/>
</dbReference>
<reference evidence="2 3" key="1">
    <citation type="submission" date="2014-09" db="EMBL/GenBank/DDBJ databases">
        <title>Draft genome sequence of Streptomyces natalensis ATCC 27448, producer of the antifungal pimaricin.</title>
        <authorList>
            <person name="Mendes M.V."/>
            <person name="Beites T."/>
            <person name="Pires S."/>
            <person name="Santos C.L."/>
            <person name="Moradas-Ferreira P."/>
        </authorList>
    </citation>
    <scope>NUCLEOTIDE SEQUENCE [LARGE SCALE GENOMIC DNA]</scope>
    <source>
        <strain evidence="2 3">ATCC 27448</strain>
    </source>
</reference>
<gene>
    <name evidence="2" type="ORF">SNA_25850</name>
</gene>
<dbReference type="SUPFAM" id="SSF46785">
    <property type="entry name" value="Winged helix' DNA-binding domain"/>
    <property type="match status" value="1"/>
</dbReference>
<dbReference type="InterPro" id="IPR005149">
    <property type="entry name" value="Tscrpt_reg_PadR_N"/>
</dbReference>
<dbReference type="AlphaFoldDB" id="A0A0D7CH92"/>
<proteinExistence type="predicted"/>
<organism evidence="2 3">
    <name type="scientific">Streptomyces natalensis ATCC 27448</name>
    <dbReference type="NCBI Taxonomy" id="1240678"/>
    <lineage>
        <taxon>Bacteria</taxon>
        <taxon>Bacillati</taxon>
        <taxon>Actinomycetota</taxon>
        <taxon>Actinomycetes</taxon>
        <taxon>Kitasatosporales</taxon>
        <taxon>Streptomycetaceae</taxon>
        <taxon>Streptomyces</taxon>
    </lineage>
</organism>
<evidence type="ECO:0000313" key="2">
    <source>
        <dbReference type="EMBL" id="KIZ15644.1"/>
    </source>
</evidence>
<evidence type="ECO:0000259" key="1">
    <source>
        <dbReference type="Pfam" id="PF03551"/>
    </source>
</evidence>
<dbReference type="EMBL" id="JRKI01000033">
    <property type="protein sequence ID" value="KIZ15644.1"/>
    <property type="molecule type" value="Genomic_DNA"/>
</dbReference>
<dbReference type="InterPro" id="IPR036388">
    <property type="entry name" value="WH-like_DNA-bd_sf"/>
</dbReference>
<sequence length="117" mass="12668">MTPHTQTVLRALLGRGVDGERRTTVLAEGLYGLELSTLTGLPNGTLFPLLERLRQAGWVERRWEADALAEAEGRPRRRFFRLTDKGAECAPYALAAVTATDSSRAGAVRPGYAGGTL</sequence>
<dbReference type="Gene3D" id="1.10.10.10">
    <property type="entry name" value="Winged helix-like DNA-binding domain superfamily/Winged helix DNA-binding domain"/>
    <property type="match status" value="1"/>
</dbReference>
<comment type="caution">
    <text evidence="2">The sequence shown here is derived from an EMBL/GenBank/DDBJ whole genome shotgun (WGS) entry which is preliminary data.</text>
</comment>
<accession>A0A0D7CH92</accession>
<evidence type="ECO:0000313" key="3">
    <source>
        <dbReference type="Proteomes" id="UP000032458"/>
    </source>
</evidence>
<protein>
    <recommendedName>
        <fullName evidence="1">Transcription regulator PadR N-terminal domain-containing protein</fullName>
    </recommendedName>
</protein>
<dbReference type="InterPro" id="IPR036390">
    <property type="entry name" value="WH_DNA-bd_sf"/>
</dbReference>
<keyword evidence="3" id="KW-1185">Reference proteome</keyword>
<dbReference type="Proteomes" id="UP000032458">
    <property type="component" value="Unassembled WGS sequence"/>
</dbReference>
<dbReference type="PATRIC" id="fig|1240678.4.peg.5506"/>
<name>A0A0D7CH92_9ACTN</name>
<feature type="domain" description="Transcription regulator PadR N-terminal" evidence="1">
    <location>
        <begin position="40"/>
        <end position="88"/>
    </location>
</feature>